<evidence type="ECO:0000256" key="3">
    <source>
        <dbReference type="ARBA" id="ARBA00007106"/>
    </source>
</evidence>
<keyword evidence="11" id="KW-1185">Reference proteome</keyword>
<accession>A0ABS9HUB9</accession>
<evidence type="ECO:0000313" key="11">
    <source>
        <dbReference type="Proteomes" id="UP001430796"/>
    </source>
</evidence>
<organism evidence="10 11">
    <name type="scientific">Marilutibacter chinensis</name>
    <dbReference type="NCBI Taxonomy" id="2912247"/>
    <lineage>
        <taxon>Bacteria</taxon>
        <taxon>Pseudomonadati</taxon>
        <taxon>Pseudomonadota</taxon>
        <taxon>Gammaproteobacteria</taxon>
        <taxon>Lysobacterales</taxon>
        <taxon>Lysobacteraceae</taxon>
        <taxon>Marilutibacter</taxon>
    </lineage>
</organism>
<dbReference type="Pfam" id="PF03306">
    <property type="entry name" value="AAL_decarboxy"/>
    <property type="match status" value="1"/>
</dbReference>
<protein>
    <recommendedName>
        <fullName evidence="5">Alpha-acetolactate decarboxylase</fullName>
        <ecNumber evidence="4">4.1.1.5</ecNumber>
    </recommendedName>
</protein>
<dbReference type="SUPFAM" id="SSF117856">
    <property type="entry name" value="AF0104/ALDC/Ptd012-like"/>
    <property type="match status" value="1"/>
</dbReference>
<evidence type="ECO:0000256" key="2">
    <source>
        <dbReference type="ARBA" id="ARBA00005170"/>
    </source>
</evidence>
<comment type="similarity">
    <text evidence="3">Belongs to the alpha-acetolactate decarboxylase family.</text>
</comment>
<dbReference type="PANTHER" id="PTHR35524:SF1">
    <property type="entry name" value="ALPHA-ACETOLACTATE DECARBOXYLASE"/>
    <property type="match status" value="1"/>
</dbReference>
<dbReference type="CDD" id="cd17299">
    <property type="entry name" value="acetolactate_decarboxylase"/>
    <property type="match status" value="1"/>
</dbReference>
<feature type="signal peptide" evidence="9">
    <location>
        <begin position="1"/>
        <end position="36"/>
    </location>
</feature>
<comment type="pathway">
    <text evidence="2">Polyol metabolism; (R,R)-butane-2,3-diol biosynthesis; (R,R)-butane-2,3-diol from pyruvate: step 2/3.</text>
</comment>
<keyword evidence="8" id="KW-0456">Lyase</keyword>
<evidence type="ECO:0000256" key="7">
    <source>
        <dbReference type="ARBA" id="ARBA00023061"/>
    </source>
</evidence>
<gene>
    <name evidence="10" type="ORF">L3V18_08175</name>
</gene>
<evidence type="ECO:0000256" key="5">
    <source>
        <dbReference type="ARBA" id="ARBA00020164"/>
    </source>
</evidence>
<reference evidence="11" key="1">
    <citation type="submission" date="2022-01" db="EMBL/GenBank/DDBJ databases">
        <title>Lysobacter chinensis sp. nov., a bacterium isolated from cow dung compost.</title>
        <authorList>
            <person name="Zhou L.Y."/>
        </authorList>
    </citation>
    <scope>NUCLEOTIDE SEQUENCE [LARGE SCALE GENOMIC DNA]</scope>
    <source>
        <strain evidence="11">TLK-CK17</strain>
    </source>
</reference>
<name>A0ABS9HUB9_9GAMM</name>
<dbReference type="Gene3D" id="3.30.1330.80">
    <property type="entry name" value="Hypothetical protein, similar to alpha- acetolactate decarboxylase, domain 2"/>
    <property type="match status" value="2"/>
</dbReference>
<comment type="caution">
    <text evidence="10">The sequence shown here is derived from an EMBL/GenBank/DDBJ whole genome shotgun (WGS) entry which is preliminary data.</text>
</comment>
<dbReference type="EMBL" id="JAKJPO010000003">
    <property type="protein sequence ID" value="MCF7221762.1"/>
    <property type="molecule type" value="Genomic_DNA"/>
</dbReference>
<comment type="catalytic activity">
    <reaction evidence="1">
        <text>(2S)-2-acetolactate + H(+) = (R)-acetoin + CO2</text>
        <dbReference type="Rhea" id="RHEA:21580"/>
        <dbReference type="ChEBI" id="CHEBI:15378"/>
        <dbReference type="ChEBI" id="CHEBI:15686"/>
        <dbReference type="ChEBI" id="CHEBI:16526"/>
        <dbReference type="ChEBI" id="CHEBI:58476"/>
        <dbReference type="EC" id="4.1.1.5"/>
    </reaction>
</comment>
<keyword evidence="6" id="KW-0210">Decarboxylase</keyword>
<evidence type="ECO:0000313" key="10">
    <source>
        <dbReference type="EMBL" id="MCF7221762.1"/>
    </source>
</evidence>
<proteinExistence type="inferred from homology"/>
<keyword evidence="7" id="KW-0005">Acetoin biosynthesis</keyword>
<dbReference type="PANTHER" id="PTHR35524">
    <property type="entry name" value="ALPHA-ACETOLACTATE DECARBOXYLASE"/>
    <property type="match status" value="1"/>
</dbReference>
<evidence type="ECO:0000256" key="4">
    <source>
        <dbReference type="ARBA" id="ARBA00013204"/>
    </source>
</evidence>
<evidence type="ECO:0000256" key="1">
    <source>
        <dbReference type="ARBA" id="ARBA00001784"/>
    </source>
</evidence>
<evidence type="ECO:0000256" key="6">
    <source>
        <dbReference type="ARBA" id="ARBA00022793"/>
    </source>
</evidence>
<reference evidence="10 11" key="3">
    <citation type="submission" date="2022-01" db="EMBL/GenBank/DDBJ databases">
        <authorList>
            <person name="Zhou L.Y."/>
        </authorList>
    </citation>
    <scope>NUCLEOTIDE SEQUENCE [LARGE SCALE GENOMIC DNA]</scope>
    <source>
        <strain evidence="10 11">TLK-CK17</strain>
    </source>
</reference>
<keyword evidence="9" id="KW-0732">Signal</keyword>
<evidence type="ECO:0000256" key="8">
    <source>
        <dbReference type="ARBA" id="ARBA00023239"/>
    </source>
</evidence>
<dbReference type="RefSeq" id="WP_237054172.1">
    <property type="nucleotide sequence ID" value="NZ_JAKJPO010000003.1"/>
</dbReference>
<sequence length="293" mass="32004">MTTPPAPERMRHPARRSRHLFAGALLSWLAPWSAFAGQSTAGTGCADADADAVHQFAPAAALGQGRLYEGGTSYAQLLCHGDTGLGAVSPLEGEVIVLDGVAYHADAHGRVRALPPTATTPFAMVKRLRPDQRFELPPVEDFGALARSLDTRIVSPNLFHLARIDGRFAHVRIRSVERQRPPYRSLGEVIASQHVIDLRDVEGSVVGFRMPDYLGGVNAPGWHFHFVDDRRRIGGHLLELDGGPLDVRLDSSRELRLRLPGEAAFDRAGLLPADDGEEDAFRRAIRALPERVE</sequence>
<feature type="chain" id="PRO_5047253376" description="Alpha-acetolactate decarboxylase" evidence="9">
    <location>
        <begin position="37"/>
        <end position="293"/>
    </location>
</feature>
<reference evidence="10 11" key="2">
    <citation type="submission" date="2022-01" db="EMBL/GenBank/DDBJ databases">
        <title>Lysobacter chinensis sp. nov., a bacterium isolated from cow dung compost.</title>
        <authorList>
            <person name="Liu Y."/>
        </authorList>
    </citation>
    <scope>NUCLEOTIDE SEQUENCE [LARGE SCALE GENOMIC DNA]</scope>
    <source>
        <strain evidence="10 11">TLK-CK17</strain>
    </source>
</reference>
<evidence type="ECO:0000256" key="9">
    <source>
        <dbReference type="SAM" id="SignalP"/>
    </source>
</evidence>
<dbReference type="InterPro" id="IPR005128">
    <property type="entry name" value="Acetolactate_a_deCO2ase"/>
</dbReference>
<dbReference type="EC" id="4.1.1.5" evidence="4"/>
<dbReference type="Proteomes" id="UP001430796">
    <property type="component" value="Unassembled WGS sequence"/>
</dbReference>